<dbReference type="Gene3D" id="3.40.30.10">
    <property type="entry name" value="Glutaredoxin"/>
    <property type="match status" value="1"/>
</dbReference>
<evidence type="ECO:0000256" key="1">
    <source>
        <dbReference type="ARBA" id="ARBA00004173"/>
    </source>
</evidence>
<name>A0A914B5U0_PATMI</name>
<accession>A0A914B5U0</accession>
<organism evidence="8 9">
    <name type="scientific">Patiria miniata</name>
    <name type="common">Bat star</name>
    <name type="synonym">Asterina miniata</name>
    <dbReference type="NCBI Taxonomy" id="46514"/>
    <lineage>
        <taxon>Eukaryota</taxon>
        <taxon>Metazoa</taxon>
        <taxon>Echinodermata</taxon>
        <taxon>Eleutherozoa</taxon>
        <taxon>Asterozoa</taxon>
        <taxon>Asteroidea</taxon>
        <taxon>Valvatacea</taxon>
        <taxon>Valvatida</taxon>
        <taxon>Asterinidae</taxon>
        <taxon>Patiria</taxon>
    </lineage>
</organism>
<keyword evidence="4" id="KW-0496">Mitochondrion</keyword>
<dbReference type="InterPro" id="IPR007741">
    <property type="entry name" value="Ribosomal_mL43/mS25/NADH_DH"/>
</dbReference>
<keyword evidence="9" id="KW-1185">Reference proteome</keyword>
<evidence type="ECO:0000313" key="9">
    <source>
        <dbReference type="Proteomes" id="UP000887568"/>
    </source>
</evidence>
<dbReference type="AlphaFoldDB" id="A0A914B5U0"/>
<dbReference type="GeneID" id="119739823"/>
<evidence type="ECO:0000313" key="8">
    <source>
        <dbReference type="EnsemblMetazoa" id="XP_038070836.1"/>
    </source>
</evidence>
<evidence type="ECO:0000256" key="2">
    <source>
        <dbReference type="ARBA" id="ARBA00006073"/>
    </source>
</evidence>
<dbReference type="CTD" id="84545"/>
<dbReference type="OMA" id="ISKWIDL"/>
<dbReference type="SUPFAM" id="SSF52833">
    <property type="entry name" value="Thioredoxin-like"/>
    <property type="match status" value="1"/>
</dbReference>
<dbReference type="EnsemblMetazoa" id="XM_038214908.1">
    <property type="protein sequence ID" value="XP_038070836.1"/>
    <property type="gene ID" value="LOC119739823"/>
</dbReference>
<dbReference type="OrthoDB" id="88at2759"/>
<reference evidence="8" key="1">
    <citation type="submission" date="2022-11" db="UniProtKB">
        <authorList>
            <consortium name="EnsemblMetazoa"/>
        </authorList>
    </citation>
    <scope>IDENTIFICATION</scope>
</reference>
<dbReference type="RefSeq" id="XP_038070836.1">
    <property type="nucleotide sequence ID" value="XM_038214908.1"/>
</dbReference>
<feature type="domain" description="Ribosomal protein/NADH dehydrogenase" evidence="7">
    <location>
        <begin position="34"/>
        <end position="108"/>
    </location>
</feature>
<evidence type="ECO:0000256" key="5">
    <source>
        <dbReference type="ARBA" id="ARBA00023274"/>
    </source>
</evidence>
<evidence type="ECO:0000256" key="6">
    <source>
        <dbReference type="ARBA" id="ARBA00035188"/>
    </source>
</evidence>
<sequence>MTSGSSSAFLRSALQNGIGRYVCQLQRLTLQFSKTAGSAKGVRDFVEQDIVGFAEKNPQVVLYVTPHTKYTFPKVVAEFLNGTRRKVDLSNLSREDIIKEVELLRTQSGVDIERIRKQWHTDSPSVQGYWHPFYNKPTQLNQETFPTANPTHSEVRMPRLPKLTQELIGELKELKDKGKYENS</sequence>
<dbReference type="GO" id="GO:0005762">
    <property type="term" value="C:mitochondrial large ribosomal subunit"/>
    <property type="evidence" value="ECO:0007669"/>
    <property type="project" value="TreeGrafter"/>
</dbReference>
<dbReference type="SMART" id="SM00916">
    <property type="entry name" value="L51_S25_CI-B8"/>
    <property type="match status" value="1"/>
</dbReference>
<dbReference type="GO" id="GO:0032543">
    <property type="term" value="P:mitochondrial translation"/>
    <property type="evidence" value="ECO:0007669"/>
    <property type="project" value="InterPro"/>
</dbReference>
<dbReference type="Pfam" id="PF05047">
    <property type="entry name" value="L51_S25_CI-B8"/>
    <property type="match status" value="1"/>
</dbReference>
<keyword evidence="3" id="KW-0689">Ribosomal protein</keyword>
<dbReference type="PANTHER" id="PTHR21396:SF2">
    <property type="entry name" value="LARGE RIBOSOMAL SUBUNIT PROTEIN ML43"/>
    <property type="match status" value="1"/>
</dbReference>
<comment type="similarity">
    <text evidence="2">Belongs to the mitochondrion-specific ribosomal protein mL43 family.</text>
</comment>
<evidence type="ECO:0000256" key="3">
    <source>
        <dbReference type="ARBA" id="ARBA00022980"/>
    </source>
</evidence>
<dbReference type="Proteomes" id="UP000887568">
    <property type="component" value="Unplaced"/>
</dbReference>
<evidence type="ECO:0000256" key="4">
    <source>
        <dbReference type="ARBA" id="ARBA00023128"/>
    </source>
</evidence>
<proteinExistence type="inferred from homology"/>
<protein>
    <recommendedName>
        <fullName evidence="6">Large ribosomal subunit protein mL43</fullName>
    </recommendedName>
</protein>
<dbReference type="PANTHER" id="PTHR21396">
    <property type="entry name" value="39S RIBOSOMAL PROTEIN L43"/>
    <property type="match status" value="1"/>
</dbReference>
<comment type="subcellular location">
    <subcellularLocation>
        <location evidence="1">Mitochondrion</location>
    </subcellularLocation>
</comment>
<dbReference type="GO" id="GO:0003735">
    <property type="term" value="F:structural constituent of ribosome"/>
    <property type="evidence" value="ECO:0007669"/>
    <property type="project" value="InterPro"/>
</dbReference>
<keyword evidence="5" id="KW-0687">Ribonucleoprotein</keyword>
<evidence type="ECO:0000259" key="7">
    <source>
        <dbReference type="SMART" id="SM00916"/>
    </source>
</evidence>
<dbReference type="InterPro" id="IPR036249">
    <property type="entry name" value="Thioredoxin-like_sf"/>
</dbReference>
<dbReference type="InterPro" id="IPR039927">
    <property type="entry name" value="Ribosomal_mL43"/>
</dbReference>